<feature type="signal peptide" evidence="1">
    <location>
        <begin position="1"/>
        <end position="30"/>
    </location>
</feature>
<dbReference type="SUPFAM" id="SSF53474">
    <property type="entry name" value="alpha/beta-Hydrolases"/>
    <property type="match status" value="1"/>
</dbReference>
<dbReference type="AlphaFoldDB" id="A0A517SZ15"/>
<protein>
    <submittedName>
        <fullName evidence="3">Alpha/beta hydrolase family protein</fullName>
    </submittedName>
</protein>
<dbReference type="Gene3D" id="3.40.50.1820">
    <property type="entry name" value="alpha/beta hydrolase"/>
    <property type="match status" value="1"/>
</dbReference>
<dbReference type="InterPro" id="IPR029058">
    <property type="entry name" value="AB_hydrolase_fold"/>
</dbReference>
<dbReference type="InterPro" id="IPR001375">
    <property type="entry name" value="Peptidase_S9_cat"/>
</dbReference>
<proteinExistence type="predicted"/>
<accession>A0A517SZ15</accession>
<gene>
    <name evidence="3" type="ORF">SV7mr_38480</name>
</gene>
<dbReference type="GO" id="GO:0008236">
    <property type="term" value="F:serine-type peptidase activity"/>
    <property type="evidence" value="ECO:0007669"/>
    <property type="project" value="InterPro"/>
</dbReference>
<evidence type="ECO:0000313" key="3">
    <source>
        <dbReference type="EMBL" id="QDT61313.1"/>
    </source>
</evidence>
<keyword evidence="4" id="KW-1185">Reference proteome</keyword>
<dbReference type="EMBL" id="CP036272">
    <property type="protein sequence ID" value="QDT61313.1"/>
    <property type="molecule type" value="Genomic_DNA"/>
</dbReference>
<keyword evidence="1" id="KW-0732">Signal</keyword>
<dbReference type="Proteomes" id="UP000315003">
    <property type="component" value="Chromosome"/>
</dbReference>
<feature type="chain" id="PRO_5022060440" evidence="1">
    <location>
        <begin position="31"/>
        <end position="683"/>
    </location>
</feature>
<name>A0A517SZ15_9BACT</name>
<dbReference type="GO" id="GO:0006508">
    <property type="term" value="P:proteolysis"/>
    <property type="evidence" value="ECO:0007669"/>
    <property type="project" value="InterPro"/>
</dbReference>
<organism evidence="3 4">
    <name type="scientific">Stieleria bergensis</name>
    <dbReference type="NCBI Taxonomy" id="2528025"/>
    <lineage>
        <taxon>Bacteria</taxon>
        <taxon>Pseudomonadati</taxon>
        <taxon>Planctomycetota</taxon>
        <taxon>Planctomycetia</taxon>
        <taxon>Pirellulales</taxon>
        <taxon>Pirellulaceae</taxon>
        <taxon>Stieleria</taxon>
    </lineage>
</organism>
<sequence precursor="true">MNDLSSLTIALWRCLTVAFLSLVLCSAVQSQDQPLKTVTRHYGRGPMGPVLAEYFQKQTDSVTASTFAEIKTLQDWTDRRQQYQQQLMSMLGLDPLPKKTDLSAVVTGTETHDGVIAEKLYFQSSPGLYVTANLYRPVNQTKPLPAILYVCGHGRVKQDGVSLGNKTYYHHHGAWFARNGYVCLTIDTIQLGEIEGLHHGTHHLGMWWWNSRGYTPAGVEAWNCIRALDYLESREEVDADRIGVTGRSGGGAYSWWIAAIDQRIKVAVPVAGITSMQNHVADHCVEGHCDCMFMLNTQRWDFPMVAALVAPRPLLIANSDKDRIFPLDGVVDVYQQTKEIYDLYDAGNQLGLHLTEGPHKDTQELRVGAFRWLNRFLKQDQELLQSVAVPWFEKSDLRVFETLPTDERVTTIHETFVPLAERREIAKLSDLQQQQLIEQVRQQCFSGWPDASEKKQRTKDLPLKVDDVATGSPAYRVELVTQEPFRLTQICLGMKSAASDKPVTLMVLDHQDWLQLLPRLTQLEPALVRALRLPASQTEVTPDAKAAKIVIEFERLLKKGPVVLLLARDVGPTRWTEDQKLRTHIHRRFMLLGQTPAAMQVHDILESLQALRRMPEFSDRPFELTAVGDAALIAACAALFDPDIQSLALQQFPESYTKAPDIPNLARVIRLADLKQLAERQSQ</sequence>
<dbReference type="PANTHER" id="PTHR47381:SF3">
    <property type="entry name" value="ALPHA_BETA-HYDROLASES SUPERFAMILY PROTEIN"/>
    <property type="match status" value="1"/>
</dbReference>
<evidence type="ECO:0000313" key="4">
    <source>
        <dbReference type="Proteomes" id="UP000315003"/>
    </source>
</evidence>
<keyword evidence="3" id="KW-0378">Hydrolase</keyword>
<evidence type="ECO:0000256" key="1">
    <source>
        <dbReference type="SAM" id="SignalP"/>
    </source>
</evidence>
<evidence type="ECO:0000259" key="2">
    <source>
        <dbReference type="Pfam" id="PF00326"/>
    </source>
</evidence>
<reference evidence="3 4" key="1">
    <citation type="submission" date="2019-02" db="EMBL/GenBank/DDBJ databases">
        <title>Deep-cultivation of Planctomycetes and their phenomic and genomic characterization uncovers novel biology.</title>
        <authorList>
            <person name="Wiegand S."/>
            <person name="Jogler M."/>
            <person name="Boedeker C."/>
            <person name="Pinto D."/>
            <person name="Vollmers J."/>
            <person name="Rivas-Marin E."/>
            <person name="Kohn T."/>
            <person name="Peeters S.H."/>
            <person name="Heuer A."/>
            <person name="Rast P."/>
            <person name="Oberbeckmann S."/>
            <person name="Bunk B."/>
            <person name="Jeske O."/>
            <person name="Meyerdierks A."/>
            <person name="Storesund J.E."/>
            <person name="Kallscheuer N."/>
            <person name="Luecker S."/>
            <person name="Lage O.M."/>
            <person name="Pohl T."/>
            <person name="Merkel B.J."/>
            <person name="Hornburger P."/>
            <person name="Mueller R.-W."/>
            <person name="Bruemmer F."/>
            <person name="Labrenz M."/>
            <person name="Spormann A.M."/>
            <person name="Op den Camp H."/>
            <person name="Overmann J."/>
            <person name="Amann R."/>
            <person name="Jetten M.S.M."/>
            <person name="Mascher T."/>
            <person name="Medema M.H."/>
            <person name="Devos D.P."/>
            <person name="Kaster A.-K."/>
            <person name="Ovreas L."/>
            <person name="Rohde M."/>
            <person name="Galperin M.Y."/>
            <person name="Jogler C."/>
        </authorList>
    </citation>
    <scope>NUCLEOTIDE SEQUENCE [LARGE SCALE GENOMIC DNA]</scope>
    <source>
        <strain evidence="3 4">SV_7m_r</strain>
    </source>
</reference>
<dbReference type="RefSeq" id="WP_419187560.1">
    <property type="nucleotide sequence ID" value="NZ_CP036272.1"/>
</dbReference>
<feature type="domain" description="Peptidase S9 prolyl oligopeptidase catalytic" evidence="2">
    <location>
        <begin position="175"/>
        <end position="326"/>
    </location>
</feature>
<dbReference type="PANTHER" id="PTHR47381">
    <property type="entry name" value="ALPHA/BETA-HYDROLASES SUPERFAMILY PROTEIN"/>
    <property type="match status" value="1"/>
</dbReference>
<dbReference type="Pfam" id="PF00326">
    <property type="entry name" value="Peptidase_S9"/>
    <property type="match status" value="1"/>
</dbReference>